<dbReference type="OrthoDB" id="1112292at2759"/>
<evidence type="ECO:0008006" key="3">
    <source>
        <dbReference type="Google" id="ProtNLM"/>
    </source>
</evidence>
<name>A0A5N6PVU2_9ASTR</name>
<dbReference type="Proteomes" id="UP000326396">
    <property type="component" value="Linkage Group LG10"/>
</dbReference>
<dbReference type="AlphaFoldDB" id="A0A5N6PVU2"/>
<accession>A0A5N6PVU2</accession>
<keyword evidence="2" id="KW-1185">Reference proteome</keyword>
<evidence type="ECO:0000313" key="1">
    <source>
        <dbReference type="EMBL" id="KAD7116911.1"/>
    </source>
</evidence>
<proteinExistence type="predicted"/>
<comment type="caution">
    <text evidence="1">The sequence shown here is derived from an EMBL/GenBank/DDBJ whole genome shotgun (WGS) entry which is preliminary data.</text>
</comment>
<organism evidence="1 2">
    <name type="scientific">Mikania micrantha</name>
    <name type="common">bitter vine</name>
    <dbReference type="NCBI Taxonomy" id="192012"/>
    <lineage>
        <taxon>Eukaryota</taxon>
        <taxon>Viridiplantae</taxon>
        <taxon>Streptophyta</taxon>
        <taxon>Embryophyta</taxon>
        <taxon>Tracheophyta</taxon>
        <taxon>Spermatophyta</taxon>
        <taxon>Magnoliopsida</taxon>
        <taxon>eudicotyledons</taxon>
        <taxon>Gunneridae</taxon>
        <taxon>Pentapetalae</taxon>
        <taxon>asterids</taxon>
        <taxon>campanulids</taxon>
        <taxon>Asterales</taxon>
        <taxon>Asteraceae</taxon>
        <taxon>Asteroideae</taxon>
        <taxon>Heliantheae alliance</taxon>
        <taxon>Eupatorieae</taxon>
        <taxon>Mikania</taxon>
    </lineage>
</organism>
<evidence type="ECO:0000313" key="2">
    <source>
        <dbReference type="Proteomes" id="UP000326396"/>
    </source>
</evidence>
<dbReference type="EMBL" id="SZYD01000002">
    <property type="protein sequence ID" value="KAD7116911.1"/>
    <property type="molecule type" value="Genomic_DNA"/>
</dbReference>
<protein>
    <recommendedName>
        <fullName evidence="3">Reverse transcriptase domain-containing protein</fullName>
    </recommendedName>
</protein>
<reference evidence="1 2" key="1">
    <citation type="submission" date="2019-05" db="EMBL/GenBank/DDBJ databases">
        <title>Mikania micrantha, genome provides insights into the molecular mechanism of rapid growth.</title>
        <authorList>
            <person name="Liu B."/>
        </authorList>
    </citation>
    <scope>NUCLEOTIDE SEQUENCE [LARGE SCALE GENOMIC DNA]</scope>
    <source>
        <strain evidence="1">NLD-2019</strain>
        <tissue evidence="1">Leaf</tissue>
    </source>
</reference>
<gene>
    <name evidence="1" type="ORF">E3N88_04179</name>
</gene>
<sequence>MLKPPKYACNEGTTSLFHTPNSIEDIHDFIGCAENPMVKIASSAFHKGALTWWNSKKNARGREVSLALPSLGEQTMGFRCAWGALFKTYFVQNNDLQRSGSPVVNLNRTEERIPSTLQAIDITTSMGDNGLSREP</sequence>